<protein>
    <submittedName>
        <fullName evidence="1">Uncharacterized protein</fullName>
    </submittedName>
</protein>
<dbReference type="EMBL" id="CYZK01000014">
    <property type="protein sequence ID" value="CUO46504.1"/>
    <property type="molecule type" value="Genomic_DNA"/>
</dbReference>
<evidence type="ECO:0000313" key="1">
    <source>
        <dbReference type="EMBL" id="CUO46504.1"/>
    </source>
</evidence>
<dbReference type="Proteomes" id="UP000095362">
    <property type="component" value="Unassembled WGS sequence"/>
</dbReference>
<reference evidence="1 2" key="1">
    <citation type="submission" date="2015-09" db="EMBL/GenBank/DDBJ databases">
        <authorList>
            <consortium name="Pathogen Informatics"/>
        </authorList>
    </citation>
    <scope>NUCLEOTIDE SEQUENCE [LARGE SCALE GENOMIC DNA]</scope>
    <source>
        <strain evidence="1 2">2789STDY5834866</strain>
    </source>
</reference>
<organism evidence="1 2">
    <name type="scientific">Coprococcus comes</name>
    <dbReference type="NCBI Taxonomy" id="410072"/>
    <lineage>
        <taxon>Bacteria</taxon>
        <taxon>Bacillati</taxon>
        <taxon>Bacillota</taxon>
        <taxon>Clostridia</taxon>
        <taxon>Lachnospirales</taxon>
        <taxon>Lachnospiraceae</taxon>
        <taxon>Coprococcus</taxon>
    </lineage>
</organism>
<proteinExistence type="predicted"/>
<accession>A0A174F8R4</accession>
<evidence type="ECO:0000313" key="2">
    <source>
        <dbReference type="Proteomes" id="UP000095362"/>
    </source>
</evidence>
<name>A0A174F8R4_9FIRM</name>
<gene>
    <name evidence="1" type="ORF">ERS852481_02135</name>
</gene>
<sequence>MVPETDGAHRKWGFTGKVETRSYERLVDALIDFVETGDGLKERFLAGFTACLAADRKSVENRGFGVAVRKVRCHRGEDGTVRVSSVETMHERRYTVDDWKWEHSGNRPA</sequence>
<dbReference type="AlphaFoldDB" id="A0A174F8R4"/>